<reference evidence="2 3" key="1">
    <citation type="submission" date="2016-10" db="EMBL/GenBank/DDBJ databases">
        <authorList>
            <person name="de Groot N.N."/>
        </authorList>
    </citation>
    <scope>NUCLEOTIDE SEQUENCE [LARGE SCALE GENOMIC DNA]</scope>
    <source>
        <strain evidence="2 3">CGMCC 4.1859</strain>
    </source>
</reference>
<feature type="chain" id="PRO_5011460911" evidence="1">
    <location>
        <begin position="28"/>
        <end position="47"/>
    </location>
</feature>
<proteinExistence type="predicted"/>
<evidence type="ECO:0000313" key="2">
    <source>
        <dbReference type="EMBL" id="SDF95543.1"/>
    </source>
</evidence>
<sequence length="47" mass="4924">MNLRKRALTVILLTATASGAVGAPAMAMPMPWETSNVTVLCGSPCYQ</sequence>
<name>A0A1G7QAM6_9ACTN</name>
<evidence type="ECO:0000313" key="3">
    <source>
        <dbReference type="Proteomes" id="UP000198614"/>
    </source>
</evidence>
<protein>
    <submittedName>
        <fullName evidence="2">Uncharacterized protein</fullName>
    </submittedName>
</protein>
<evidence type="ECO:0000256" key="1">
    <source>
        <dbReference type="SAM" id="SignalP"/>
    </source>
</evidence>
<dbReference type="AlphaFoldDB" id="A0A1G7QAM6"/>
<feature type="signal peptide" evidence="1">
    <location>
        <begin position="1"/>
        <end position="27"/>
    </location>
</feature>
<dbReference type="Proteomes" id="UP000198614">
    <property type="component" value="Unassembled WGS sequence"/>
</dbReference>
<organism evidence="2 3">
    <name type="scientific">Streptomyces griseoaurantiacus</name>
    <dbReference type="NCBI Taxonomy" id="68213"/>
    <lineage>
        <taxon>Bacteria</taxon>
        <taxon>Bacillati</taxon>
        <taxon>Actinomycetota</taxon>
        <taxon>Actinomycetes</taxon>
        <taxon>Kitasatosporales</taxon>
        <taxon>Streptomycetaceae</taxon>
        <taxon>Streptomyces</taxon>
        <taxon>Streptomyces aurantiacus group</taxon>
    </lineage>
</organism>
<accession>A0A1G7QAM6</accession>
<keyword evidence="1" id="KW-0732">Signal</keyword>
<dbReference type="EMBL" id="FNAX01000012">
    <property type="protein sequence ID" value="SDF95543.1"/>
    <property type="molecule type" value="Genomic_DNA"/>
</dbReference>
<gene>
    <name evidence="2" type="ORF">SAMN05216260_112193</name>
</gene>